<dbReference type="EMBL" id="BK032555">
    <property type="protein sequence ID" value="DAF47464.1"/>
    <property type="molecule type" value="Genomic_DNA"/>
</dbReference>
<feature type="transmembrane region" description="Helical" evidence="1">
    <location>
        <begin position="9"/>
        <end position="29"/>
    </location>
</feature>
<sequence>MASISTRHYYLIFGASMHSVIFYLDYATVPQPLQLL</sequence>
<reference evidence="2" key="1">
    <citation type="journal article" date="2021" name="Proc. Natl. Acad. Sci. U.S.A.">
        <title>A Catalog of Tens of Thousands of Viruses from Human Metagenomes Reveals Hidden Associations with Chronic Diseases.</title>
        <authorList>
            <person name="Tisza M.J."/>
            <person name="Buck C.B."/>
        </authorList>
    </citation>
    <scope>NUCLEOTIDE SEQUENCE</scope>
    <source>
        <strain evidence="2">CtGns7</strain>
    </source>
</reference>
<keyword evidence="1" id="KW-0812">Transmembrane</keyword>
<keyword evidence="1" id="KW-0472">Membrane</keyword>
<protein>
    <submittedName>
        <fullName evidence="2">Uncharacterized protein</fullName>
    </submittedName>
</protein>
<name>A0A8S5S974_9VIRU</name>
<organism evidence="2">
    <name type="scientific">Phage sp. ctGns7</name>
    <dbReference type="NCBI Taxonomy" id="2828003"/>
    <lineage>
        <taxon>Viruses</taxon>
    </lineage>
</organism>
<keyword evidence="1" id="KW-1133">Transmembrane helix</keyword>
<evidence type="ECO:0000256" key="1">
    <source>
        <dbReference type="SAM" id="Phobius"/>
    </source>
</evidence>
<accession>A0A8S5S974</accession>
<proteinExistence type="predicted"/>
<evidence type="ECO:0000313" key="2">
    <source>
        <dbReference type="EMBL" id="DAF47464.1"/>
    </source>
</evidence>